<gene>
    <name evidence="3" type="ORF">GOQ09_22620</name>
</gene>
<evidence type="ECO:0000256" key="1">
    <source>
        <dbReference type="ARBA" id="ARBA00006987"/>
    </source>
</evidence>
<dbReference type="Proteomes" id="UP000425817">
    <property type="component" value="Chromosome"/>
</dbReference>
<proteinExistence type="inferred from homology"/>
<evidence type="ECO:0000256" key="2">
    <source>
        <dbReference type="SAM" id="SignalP"/>
    </source>
</evidence>
<dbReference type="Gene3D" id="3.40.190.10">
    <property type="entry name" value="Periplasmic binding protein-like II"/>
    <property type="match status" value="1"/>
</dbReference>
<dbReference type="PIRSF" id="PIRSF017082">
    <property type="entry name" value="YflP"/>
    <property type="match status" value="1"/>
</dbReference>
<dbReference type="Gene3D" id="3.40.190.150">
    <property type="entry name" value="Bordetella uptake gene, domain 1"/>
    <property type="match status" value="1"/>
</dbReference>
<keyword evidence="2" id="KW-0732">Signal</keyword>
<protein>
    <submittedName>
        <fullName evidence="3">Tripartite tricarboxylate transporter substrate binding protein</fullName>
    </submittedName>
</protein>
<feature type="signal peptide" evidence="2">
    <location>
        <begin position="1"/>
        <end position="32"/>
    </location>
</feature>
<dbReference type="CDD" id="cd07012">
    <property type="entry name" value="PBP2_Bug_TTT"/>
    <property type="match status" value="1"/>
</dbReference>
<dbReference type="PANTHER" id="PTHR42928">
    <property type="entry name" value="TRICARBOXYLATE-BINDING PROTEIN"/>
    <property type="match status" value="1"/>
</dbReference>
<feature type="chain" id="PRO_5026317779" evidence="2">
    <location>
        <begin position="33"/>
        <end position="341"/>
    </location>
</feature>
<accession>A0A6I6HMS0</accession>
<dbReference type="OrthoDB" id="7246401at2"/>
<evidence type="ECO:0000313" key="3">
    <source>
        <dbReference type="EMBL" id="QGW84199.1"/>
    </source>
</evidence>
<dbReference type="Pfam" id="PF03401">
    <property type="entry name" value="TctC"/>
    <property type="match status" value="1"/>
</dbReference>
<dbReference type="InterPro" id="IPR042100">
    <property type="entry name" value="Bug_dom1"/>
</dbReference>
<dbReference type="EMBL" id="CP046622">
    <property type="protein sequence ID" value="QGW84199.1"/>
    <property type="molecule type" value="Genomic_DNA"/>
</dbReference>
<sequence length="341" mass="36881">MMKNFFSRAHACRAKVFTAAMLALAATAPAAAWEPAKPVEFVIPAGTGGGADQMGRLLQGIVIKYKLMKEPLIVVNKSGGAGAEGFLAVKEAKGDPHKIIISLSNLFTTPMATGVPFNWKDMTPVAMLALDQFVLWTNAEQPYKSAAEYIAAAKAAGPSKFKMAGTGSKQEDQIITVALEKATGTKFIYVPFKGGGEVAVQLVGGHVQSTVNNPIEAVAQWRAGKLRALCVFDDERMPFKAKVTETQSWNDVPTCKEAGVPTKYTMLRGIFMPPGVTPEQRAFYVDLLTKIAATPDWKEYMEKGAFNPTFMTGEPFTKWLTEAEATHRTLMSEAGFLASSK</sequence>
<evidence type="ECO:0000313" key="4">
    <source>
        <dbReference type="Proteomes" id="UP000425817"/>
    </source>
</evidence>
<dbReference type="InterPro" id="IPR005064">
    <property type="entry name" value="BUG"/>
</dbReference>
<dbReference type="PANTHER" id="PTHR42928:SF1">
    <property type="entry name" value="BLR4371 PROTEIN"/>
    <property type="match status" value="1"/>
</dbReference>
<comment type="similarity">
    <text evidence="1">Belongs to the UPF0065 (bug) family.</text>
</comment>
<organism evidence="3 4">
    <name type="scientific">Variovorax paradoxus</name>
    <dbReference type="NCBI Taxonomy" id="34073"/>
    <lineage>
        <taxon>Bacteria</taxon>
        <taxon>Pseudomonadati</taxon>
        <taxon>Pseudomonadota</taxon>
        <taxon>Betaproteobacteria</taxon>
        <taxon>Burkholderiales</taxon>
        <taxon>Comamonadaceae</taxon>
        <taxon>Variovorax</taxon>
    </lineage>
</organism>
<name>A0A6I6HMS0_VARPD</name>
<reference evidence="3 4" key="1">
    <citation type="submission" date="2019-12" db="EMBL/GenBank/DDBJ databases">
        <title>Hybrid Genome Assemblies of two High G+C Isolates from Undergraduate Microbiology Courses.</title>
        <authorList>
            <person name="Ne Ville C.J."/>
            <person name="Enright D."/>
            <person name="Hernandez I."/>
            <person name="Dodsworth J."/>
            <person name="Orwin P.M."/>
        </authorList>
    </citation>
    <scope>NUCLEOTIDE SEQUENCE [LARGE SCALE GENOMIC DNA]</scope>
    <source>
        <strain evidence="3 4">CSUSB</strain>
    </source>
</reference>
<dbReference type="AlphaFoldDB" id="A0A6I6HMS0"/>